<comment type="caution">
    <text evidence="1">The sequence shown here is derived from an EMBL/GenBank/DDBJ whole genome shotgun (WGS) entry which is preliminary data.</text>
</comment>
<protein>
    <submittedName>
        <fullName evidence="1">8695_t:CDS:1</fullName>
    </submittedName>
</protein>
<evidence type="ECO:0000313" key="1">
    <source>
        <dbReference type="EMBL" id="CAG8571983.1"/>
    </source>
</evidence>
<dbReference type="AlphaFoldDB" id="A0A9N9BQ62"/>
<organism evidence="1 2">
    <name type="scientific">Ambispora leptoticha</name>
    <dbReference type="NCBI Taxonomy" id="144679"/>
    <lineage>
        <taxon>Eukaryota</taxon>
        <taxon>Fungi</taxon>
        <taxon>Fungi incertae sedis</taxon>
        <taxon>Mucoromycota</taxon>
        <taxon>Glomeromycotina</taxon>
        <taxon>Glomeromycetes</taxon>
        <taxon>Archaeosporales</taxon>
        <taxon>Ambisporaceae</taxon>
        <taxon>Ambispora</taxon>
    </lineage>
</organism>
<dbReference type="Proteomes" id="UP000789508">
    <property type="component" value="Unassembled WGS sequence"/>
</dbReference>
<reference evidence="1" key="1">
    <citation type="submission" date="2021-06" db="EMBL/GenBank/DDBJ databases">
        <authorList>
            <person name="Kallberg Y."/>
            <person name="Tangrot J."/>
            <person name="Rosling A."/>
        </authorList>
    </citation>
    <scope>NUCLEOTIDE SEQUENCE</scope>
    <source>
        <strain evidence="1">FL130A</strain>
    </source>
</reference>
<name>A0A9N9BQ62_9GLOM</name>
<evidence type="ECO:0000313" key="2">
    <source>
        <dbReference type="Proteomes" id="UP000789508"/>
    </source>
</evidence>
<keyword evidence="2" id="KW-1185">Reference proteome</keyword>
<accession>A0A9N9BQ62</accession>
<proteinExistence type="predicted"/>
<gene>
    <name evidence="1" type="ORF">ALEPTO_LOCUS6856</name>
</gene>
<sequence length="41" mass="5174">MESEHKKIRKITKIELLRWKISLFLYQQILQEYKILRTNKL</sequence>
<dbReference type="EMBL" id="CAJVPS010002579">
    <property type="protein sequence ID" value="CAG8571983.1"/>
    <property type="molecule type" value="Genomic_DNA"/>
</dbReference>